<reference evidence="1" key="1">
    <citation type="journal article" date="2014" name="Int. J. Syst. Evol. Microbiol.">
        <title>Complete genome sequence of Corynebacterium casei LMG S-19264T (=DSM 44701T), isolated from a smear-ripened cheese.</title>
        <authorList>
            <consortium name="US DOE Joint Genome Institute (JGI-PGF)"/>
            <person name="Walter F."/>
            <person name="Albersmeier A."/>
            <person name="Kalinowski J."/>
            <person name="Ruckert C."/>
        </authorList>
    </citation>
    <scope>NUCLEOTIDE SEQUENCE</scope>
    <source>
        <strain evidence="1">JCM 4790</strain>
    </source>
</reference>
<name>A0A918KPU4_9ACTN</name>
<gene>
    <name evidence="1" type="ORF">GCM10010358_27750</name>
</gene>
<organism evidence="1 2">
    <name type="scientific">Streptomyces minutiscleroticus</name>
    <dbReference type="NCBI Taxonomy" id="68238"/>
    <lineage>
        <taxon>Bacteria</taxon>
        <taxon>Bacillati</taxon>
        <taxon>Actinomycetota</taxon>
        <taxon>Actinomycetes</taxon>
        <taxon>Kitasatosporales</taxon>
        <taxon>Streptomycetaceae</taxon>
        <taxon>Streptomyces</taxon>
    </lineage>
</organism>
<comment type="caution">
    <text evidence="1">The sequence shown here is derived from an EMBL/GenBank/DDBJ whole genome shotgun (WGS) entry which is preliminary data.</text>
</comment>
<dbReference type="AlphaFoldDB" id="A0A918KPU4"/>
<evidence type="ECO:0000313" key="2">
    <source>
        <dbReference type="Proteomes" id="UP000619244"/>
    </source>
</evidence>
<evidence type="ECO:0000313" key="1">
    <source>
        <dbReference type="EMBL" id="GGX71892.1"/>
    </source>
</evidence>
<dbReference type="Proteomes" id="UP000619244">
    <property type="component" value="Unassembled WGS sequence"/>
</dbReference>
<reference evidence="1" key="2">
    <citation type="submission" date="2020-09" db="EMBL/GenBank/DDBJ databases">
        <authorList>
            <person name="Sun Q."/>
            <person name="Ohkuma M."/>
        </authorList>
    </citation>
    <scope>NUCLEOTIDE SEQUENCE</scope>
    <source>
        <strain evidence="1">JCM 4790</strain>
    </source>
</reference>
<dbReference type="EMBL" id="BMVU01000010">
    <property type="protein sequence ID" value="GGX71892.1"/>
    <property type="molecule type" value="Genomic_DNA"/>
</dbReference>
<keyword evidence="2" id="KW-1185">Reference proteome</keyword>
<protein>
    <submittedName>
        <fullName evidence="1">Uncharacterized protein</fullName>
    </submittedName>
</protein>
<proteinExistence type="predicted"/>
<sequence>MRVVLRLGGYGAVRDRARWCGWCGSGYGAVLGGAGRCGVVRVVRGGAARWCGSGRDRARGAGRYGPCPAVVRVVRL</sequence>
<accession>A0A918KPU4</accession>